<dbReference type="Proteomes" id="UP000235672">
    <property type="component" value="Unassembled WGS sequence"/>
</dbReference>
<feature type="compositionally biased region" description="Polar residues" evidence="1">
    <location>
        <begin position="21"/>
        <end position="41"/>
    </location>
</feature>
<evidence type="ECO:0000256" key="1">
    <source>
        <dbReference type="SAM" id="MobiDB-lite"/>
    </source>
</evidence>
<feature type="compositionally biased region" description="Low complexity" evidence="1">
    <location>
        <begin position="99"/>
        <end position="139"/>
    </location>
</feature>
<evidence type="ECO:0008006" key="5">
    <source>
        <dbReference type="Google" id="ProtNLM"/>
    </source>
</evidence>
<feature type="transmembrane region" description="Helical" evidence="2">
    <location>
        <begin position="75"/>
        <end position="100"/>
    </location>
</feature>
<dbReference type="AlphaFoldDB" id="A0A2J6PZ11"/>
<keyword evidence="2" id="KW-0812">Transmembrane</keyword>
<evidence type="ECO:0000313" key="3">
    <source>
        <dbReference type="EMBL" id="PMD19285.1"/>
    </source>
</evidence>
<keyword evidence="2" id="KW-1133">Transmembrane helix</keyword>
<name>A0A2J6PZ11_9HELO</name>
<gene>
    <name evidence="3" type="ORF">NA56DRAFT_207227</name>
</gene>
<dbReference type="STRING" id="1745343.A0A2J6PZ11"/>
<sequence>MSHGYSDLQVVHDQPGLEYSPSAQGHNAVAQSDQNYTTNPSPLKYYDAPQTTDNSGGNAPPPDSKRICGLASRTFWVLAGVIGIVVVAAAVGGGVGGALASKSTHTESTTSTSSIQSAGSTQGASASSSSPSSSPSSPTNAVALSTSTITGGSPEITLLSDCPSSNNTLYTVNVGQDMSFRKVCGASYLNTLNAGDVVNVRTLSLDDCIVECATYNIQNKTEIAAGQSNVCSAVCWRNTFTNDEFPGQCFGFTTQNSSSNFVVKSESICDSAAWIDQDF</sequence>
<keyword evidence="4" id="KW-1185">Reference proteome</keyword>
<dbReference type="OrthoDB" id="5424430at2759"/>
<proteinExistence type="predicted"/>
<reference evidence="3 4" key="1">
    <citation type="submission" date="2016-05" db="EMBL/GenBank/DDBJ databases">
        <title>A degradative enzymes factory behind the ericoid mycorrhizal symbiosis.</title>
        <authorList>
            <consortium name="DOE Joint Genome Institute"/>
            <person name="Martino E."/>
            <person name="Morin E."/>
            <person name="Grelet G."/>
            <person name="Kuo A."/>
            <person name="Kohler A."/>
            <person name="Daghino S."/>
            <person name="Barry K."/>
            <person name="Choi C."/>
            <person name="Cichocki N."/>
            <person name="Clum A."/>
            <person name="Copeland A."/>
            <person name="Hainaut M."/>
            <person name="Haridas S."/>
            <person name="Labutti K."/>
            <person name="Lindquist E."/>
            <person name="Lipzen A."/>
            <person name="Khouja H.-R."/>
            <person name="Murat C."/>
            <person name="Ohm R."/>
            <person name="Olson A."/>
            <person name="Spatafora J."/>
            <person name="Veneault-Fourrey C."/>
            <person name="Henrissat B."/>
            <person name="Grigoriev I."/>
            <person name="Martin F."/>
            <person name="Perotto S."/>
        </authorList>
    </citation>
    <scope>NUCLEOTIDE SEQUENCE [LARGE SCALE GENOMIC DNA]</scope>
    <source>
        <strain evidence="3 4">UAMH 7357</strain>
    </source>
</reference>
<evidence type="ECO:0000256" key="2">
    <source>
        <dbReference type="SAM" id="Phobius"/>
    </source>
</evidence>
<dbReference type="EMBL" id="KZ613490">
    <property type="protein sequence ID" value="PMD19285.1"/>
    <property type="molecule type" value="Genomic_DNA"/>
</dbReference>
<keyword evidence="2" id="KW-0472">Membrane</keyword>
<evidence type="ECO:0000313" key="4">
    <source>
        <dbReference type="Proteomes" id="UP000235672"/>
    </source>
</evidence>
<protein>
    <recommendedName>
        <fullName evidence="5">Apple domain-containing protein</fullName>
    </recommendedName>
</protein>
<organism evidence="3 4">
    <name type="scientific">Hyaloscypha hepaticicola</name>
    <dbReference type="NCBI Taxonomy" id="2082293"/>
    <lineage>
        <taxon>Eukaryota</taxon>
        <taxon>Fungi</taxon>
        <taxon>Dikarya</taxon>
        <taxon>Ascomycota</taxon>
        <taxon>Pezizomycotina</taxon>
        <taxon>Leotiomycetes</taxon>
        <taxon>Helotiales</taxon>
        <taxon>Hyaloscyphaceae</taxon>
        <taxon>Hyaloscypha</taxon>
    </lineage>
</organism>
<feature type="region of interest" description="Disordered" evidence="1">
    <location>
        <begin position="99"/>
        <end position="146"/>
    </location>
</feature>
<accession>A0A2J6PZ11</accession>
<feature type="region of interest" description="Disordered" evidence="1">
    <location>
        <begin position="1"/>
        <end position="63"/>
    </location>
</feature>